<sequence>MAAYITAKTWQIMKGELLSQVPTLLVSASARIHRSRYEKDSLAVLTVGAKKEIAYFRKFGRDLQPFQRLRREIYNYQPQSYLEHISSLEKFIKIAPHLLPDSDFALNRPTIRHPDLQPNNIFISDDFGIEGIIDWQHATVLPLFLQCGIPENLRNYGDKISESLQLPTLPDDFAALSEIQRLQQTELLRKRQLHYFYVKKTETMNPDHYHALTHDFSALRRRLFQHTSDPWEGGNVTLKADLVALSRTWNKIYPGTKKHAQFLSKAKSRPNIYRWNMLKWKRMSSFKNARRQ</sequence>
<gene>
    <name evidence="2" type="ORF">PENSTE_c005G07633</name>
</gene>
<organism evidence="2 3">
    <name type="scientific">Penicillium steckii</name>
    <dbReference type="NCBI Taxonomy" id="303698"/>
    <lineage>
        <taxon>Eukaryota</taxon>
        <taxon>Fungi</taxon>
        <taxon>Dikarya</taxon>
        <taxon>Ascomycota</taxon>
        <taxon>Pezizomycotina</taxon>
        <taxon>Eurotiomycetes</taxon>
        <taxon>Eurotiomycetidae</taxon>
        <taxon>Eurotiales</taxon>
        <taxon>Aspergillaceae</taxon>
        <taxon>Penicillium</taxon>
    </lineage>
</organism>
<keyword evidence="3" id="KW-1185">Reference proteome</keyword>
<dbReference type="PANTHER" id="PTHR36091:SF2">
    <property type="entry name" value="AMINOGLYCOSIDE PHOSPHOTRANSFERASE DOMAIN-CONTAINING PROTEIN"/>
    <property type="match status" value="1"/>
</dbReference>
<dbReference type="SUPFAM" id="SSF56112">
    <property type="entry name" value="Protein kinase-like (PK-like)"/>
    <property type="match status" value="1"/>
</dbReference>
<evidence type="ECO:0000259" key="1">
    <source>
        <dbReference type="Pfam" id="PF01636"/>
    </source>
</evidence>
<dbReference type="InterPro" id="IPR002575">
    <property type="entry name" value="Aminoglycoside_PTrfase"/>
</dbReference>
<dbReference type="Gene3D" id="3.90.1200.10">
    <property type="match status" value="1"/>
</dbReference>
<evidence type="ECO:0000313" key="2">
    <source>
        <dbReference type="EMBL" id="OQE26314.1"/>
    </source>
</evidence>
<dbReference type="STRING" id="303698.A0A1V6TJY5"/>
<accession>A0A1V6TJY5</accession>
<dbReference type="PANTHER" id="PTHR36091">
    <property type="entry name" value="ALTERED INHERITANCE OF MITOCHONDRIA PROTEIN 9, MITOCHONDRIAL"/>
    <property type="match status" value="1"/>
</dbReference>
<feature type="domain" description="Aminoglycoside phosphotransferase" evidence="1">
    <location>
        <begin position="24"/>
        <end position="140"/>
    </location>
</feature>
<protein>
    <recommendedName>
        <fullName evidence="1">Aminoglycoside phosphotransferase domain-containing protein</fullName>
    </recommendedName>
</protein>
<dbReference type="InterPro" id="IPR051035">
    <property type="entry name" value="Mito_inheritance_9"/>
</dbReference>
<dbReference type="OrthoDB" id="10003767at2759"/>
<dbReference type="EMBL" id="MLKD01000005">
    <property type="protein sequence ID" value="OQE26314.1"/>
    <property type="molecule type" value="Genomic_DNA"/>
</dbReference>
<dbReference type="GO" id="GO:0005739">
    <property type="term" value="C:mitochondrion"/>
    <property type="evidence" value="ECO:0007669"/>
    <property type="project" value="TreeGrafter"/>
</dbReference>
<dbReference type="Pfam" id="PF01636">
    <property type="entry name" value="APH"/>
    <property type="match status" value="1"/>
</dbReference>
<name>A0A1V6TJY5_9EURO</name>
<comment type="caution">
    <text evidence="2">The sequence shown here is derived from an EMBL/GenBank/DDBJ whole genome shotgun (WGS) entry which is preliminary data.</text>
</comment>
<evidence type="ECO:0000313" key="3">
    <source>
        <dbReference type="Proteomes" id="UP000191285"/>
    </source>
</evidence>
<reference evidence="3" key="1">
    <citation type="journal article" date="2017" name="Nat. Microbiol.">
        <title>Global analysis of biosynthetic gene clusters reveals vast potential of secondary metabolite production in Penicillium species.</title>
        <authorList>
            <person name="Nielsen J.C."/>
            <person name="Grijseels S."/>
            <person name="Prigent S."/>
            <person name="Ji B."/>
            <person name="Dainat J."/>
            <person name="Nielsen K.F."/>
            <person name="Frisvad J.C."/>
            <person name="Workman M."/>
            <person name="Nielsen J."/>
        </authorList>
    </citation>
    <scope>NUCLEOTIDE SEQUENCE [LARGE SCALE GENOMIC DNA]</scope>
    <source>
        <strain evidence="3">IBT 24891</strain>
    </source>
</reference>
<dbReference type="Proteomes" id="UP000191285">
    <property type="component" value="Unassembled WGS sequence"/>
</dbReference>
<proteinExistence type="predicted"/>
<dbReference type="InterPro" id="IPR011009">
    <property type="entry name" value="Kinase-like_dom_sf"/>
</dbReference>
<dbReference type="AlphaFoldDB" id="A0A1V6TJY5"/>